<evidence type="ECO:0000313" key="2">
    <source>
        <dbReference type="Proteomes" id="UP000008229"/>
    </source>
</evidence>
<evidence type="ECO:0000313" key="1">
    <source>
        <dbReference type="EMBL" id="ADB53606.1"/>
    </source>
</evidence>
<sequence length="74" mass="8476">MTKSMTLRLDDERAATLMLVARIDGVTVTDCVRLAIDAHARARRADPRWRRRAEEHLRWVAQHAAPPQQDEGES</sequence>
<proteinExistence type="predicted"/>
<organism evidence="1 2">
    <name type="scientific">Conexibacter woesei (strain DSM 14684 / CCUG 47730 / CIP 108061 / JCM 11494 / NBRC 100937 / ID131577)</name>
    <dbReference type="NCBI Taxonomy" id="469383"/>
    <lineage>
        <taxon>Bacteria</taxon>
        <taxon>Bacillati</taxon>
        <taxon>Actinomycetota</taxon>
        <taxon>Thermoleophilia</taxon>
        <taxon>Solirubrobacterales</taxon>
        <taxon>Conexibacteraceae</taxon>
        <taxon>Conexibacter</taxon>
    </lineage>
</organism>
<dbReference type="HOGENOM" id="CLU_2681365_0_0_11"/>
<accession>D3FEB4</accession>
<dbReference type="KEGG" id="cwo:Cwoe_5198"/>
<keyword evidence="2" id="KW-1185">Reference proteome</keyword>
<dbReference type="EMBL" id="CP001854">
    <property type="protein sequence ID" value="ADB53606.1"/>
    <property type="molecule type" value="Genomic_DNA"/>
</dbReference>
<dbReference type="Proteomes" id="UP000008229">
    <property type="component" value="Chromosome"/>
</dbReference>
<gene>
    <name evidence="1" type="ordered locus">Cwoe_5198</name>
</gene>
<dbReference type="AlphaFoldDB" id="D3FEB4"/>
<reference evidence="2" key="2">
    <citation type="submission" date="2010-01" db="EMBL/GenBank/DDBJ databases">
        <title>The complete genome of Conexibacter woesei DSM 14684.</title>
        <authorList>
            <consortium name="US DOE Joint Genome Institute (JGI-PGF)"/>
            <person name="Lucas S."/>
            <person name="Copeland A."/>
            <person name="Lapidus A."/>
            <person name="Glavina del Rio T."/>
            <person name="Dalin E."/>
            <person name="Tice H."/>
            <person name="Bruce D."/>
            <person name="Goodwin L."/>
            <person name="Pitluck S."/>
            <person name="Kyrpides N."/>
            <person name="Mavromatis K."/>
            <person name="Ivanova N."/>
            <person name="Mikhailova N."/>
            <person name="Chertkov O."/>
            <person name="Brettin T."/>
            <person name="Detter J.C."/>
            <person name="Han C."/>
            <person name="Larimer F."/>
            <person name="Land M."/>
            <person name="Hauser L."/>
            <person name="Markowitz V."/>
            <person name="Cheng J.-F."/>
            <person name="Hugenholtz P."/>
            <person name="Woyke T."/>
            <person name="Wu D."/>
            <person name="Pukall R."/>
            <person name="Steenblock K."/>
            <person name="Schneider S."/>
            <person name="Klenk H.-P."/>
            <person name="Eisen J.A."/>
        </authorList>
    </citation>
    <scope>NUCLEOTIDE SEQUENCE [LARGE SCALE GENOMIC DNA]</scope>
    <source>
        <strain evidence="2">DSM 14684 / CIP 108061 / JCM 11494 / NBRC 100937 / ID131577</strain>
    </source>
</reference>
<evidence type="ECO:0008006" key="3">
    <source>
        <dbReference type="Google" id="ProtNLM"/>
    </source>
</evidence>
<protein>
    <recommendedName>
        <fullName evidence="3">CopG domain protein DNA-binding domain protein</fullName>
    </recommendedName>
</protein>
<dbReference type="STRING" id="469383.Cwoe_5198"/>
<dbReference type="RefSeq" id="WP_012936657.1">
    <property type="nucleotide sequence ID" value="NC_013739.1"/>
</dbReference>
<reference evidence="1 2" key="1">
    <citation type="journal article" date="2010" name="Stand. Genomic Sci.">
        <title>Complete genome sequence of Conexibacter woesei type strain (ID131577).</title>
        <authorList>
            <person name="Pukall R."/>
            <person name="Lapidus A."/>
            <person name="Glavina Del Rio T."/>
            <person name="Copeland A."/>
            <person name="Tice H."/>
            <person name="Cheng J.-F."/>
            <person name="Lucas S."/>
            <person name="Chen F."/>
            <person name="Nolan M."/>
            <person name="Bruce D."/>
            <person name="Goodwin L."/>
            <person name="Pitluck S."/>
            <person name="Mavromatis K."/>
            <person name="Ivanova N."/>
            <person name="Ovchinnikova G."/>
            <person name="Pati A."/>
            <person name="Chen A."/>
            <person name="Palaniappan K."/>
            <person name="Land M."/>
            <person name="Hauser L."/>
            <person name="Chang Y.-J."/>
            <person name="Jeffries C.D."/>
            <person name="Chain P."/>
            <person name="Meincke L."/>
            <person name="Sims D."/>
            <person name="Brettin T."/>
            <person name="Detter J.C."/>
            <person name="Rohde M."/>
            <person name="Goeker M."/>
            <person name="Bristow J."/>
            <person name="Eisen J.A."/>
            <person name="Markowitz V."/>
            <person name="Kyrpides N.C."/>
            <person name="Klenk H.-P."/>
            <person name="Hugenholtz P."/>
        </authorList>
    </citation>
    <scope>NUCLEOTIDE SEQUENCE [LARGE SCALE GENOMIC DNA]</scope>
    <source>
        <strain evidence="2">DSM 14684 / CIP 108061 / JCM 11494 / NBRC 100937 / ID131577</strain>
    </source>
</reference>
<name>D3FEB4_CONWI</name>